<protein>
    <submittedName>
        <fullName evidence="1">Uncharacterized protein</fullName>
    </submittedName>
</protein>
<proteinExistence type="predicted"/>
<sequence>MSNLGIFYTELACHDLKITPSCRGGTASQPDFDTAQTSCQRLDLRKVNGMLVINLQELIEIRLQHVGSTDNRVDGFIKPFAKPAYIDFIEKIGLEEIGKD</sequence>
<dbReference type="EMBL" id="LCZI01000292">
    <property type="protein sequence ID" value="KKZ67292.1"/>
    <property type="molecule type" value="Genomic_DNA"/>
</dbReference>
<gene>
    <name evidence="1" type="ORF">EMCG_07024</name>
</gene>
<dbReference type="Proteomes" id="UP000034164">
    <property type="component" value="Unassembled WGS sequence"/>
</dbReference>
<evidence type="ECO:0000313" key="1">
    <source>
        <dbReference type="EMBL" id="KKZ67292.1"/>
    </source>
</evidence>
<evidence type="ECO:0000313" key="2">
    <source>
        <dbReference type="Proteomes" id="UP000034164"/>
    </source>
</evidence>
<reference evidence="2" key="1">
    <citation type="journal article" date="2015" name="PLoS Genet.">
        <title>The dynamic genome and transcriptome of the human fungal pathogen Blastomyces and close relative Emmonsia.</title>
        <authorList>
            <person name="Munoz J.F."/>
            <person name="Gauthier G.M."/>
            <person name="Desjardins C.A."/>
            <person name="Gallo J.E."/>
            <person name="Holder J."/>
            <person name="Sullivan T.D."/>
            <person name="Marty A.J."/>
            <person name="Carmen J.C."/>
            <person name="Chen Z."/>
            <person name="Ding L."/>
            <person name="Gujja S."/>
            <person name="Magrini V."/>
            <person name="Misas E."/>
            <person name="Mitreva M."/>
            <person name="Priest M."/>
            <person name="Saif S."/>
            <person name="Whiston E.A."/>
            <person name="Young S."/>
            <person name="Zeng Q."/>
            <person name="Goldman W.E."/>
            <person name="Mardis E.R."/>
            <person name="Taylor J.W."/>
            <person name="McEwen J.G."/>
            <person name="Clay O.K."/>
            <person name="Klein B.S."/>
            <person name="Cuomo C.A."/>
        </authorList>
    </citation>
    <scope>NUCLEOTIDE SEQUENCE [LARGE SCALE GENOMIC DNA]</scope>
    <source>
        <strain evidence="2">UAMH 3008</strain>
    </source>
</reference>
<organism evidence="1 2">
    <name type="scientific">[Emmonsia] crescens</name>
    <dbReference type="NCBI Taxonomy" id="73230"/>
    <lineage>
        <taxon>Eukaryota</taxon>
        <taxon>Fungi</taxon>
        <taxon>Dikarya</taxon>
        <taxon>Ascomycota</taxon>
        <taxon>Pezizomycotina</taxon>
        <taxon>Eurotiomycetes</taxon>
        <taxon>Eurotiomycetidae</taxon>
        <taxon>Onygenales</taxon>
        <taxon>Ajellomycetaceae</taxon>
        <taxon>Emergomyces</taxon>
    </lineage>
</organism>
<name>A0A0G2I9G7_9EURO</name>
<comment type="caution">
    <text evidence="1">The sequence shown here is derived from an EMBL/GenBank/DDBJ whole genome shotgun (WGS) entry which is preliminary data.</text>
</comment>
<dbReference type="AlphaFoldDB" id="A0A0G2I9G7"/>
<dbReference type="VEuPathDB" id="FungiDB:EMCG_07024"/>
<accession>A0A0G2I9G7</accession>